<keyword evidence="3" id="KW-1185">Reference proteome</keyword>
<dbReference type="EMBL" id="JAQJZL010000002">
    <property type="protein sequence ID" value="KAJ6050959.1"/>
    <property type="molecule type" value="Genomic_DNA"/>
</dbReference>
<accession>A0AAD6IIZ9</accession>
<dbReference type="Proteomes" id="UP001219568">
    <property type="component" value="Unassembled WGS sequence"/>
</dbReference>
<reference evidence="2" key="1">
    <citation type="journal article" date="2023" name="IMA Fungus">
        <title>Comparative genomic study of the Penicillium genus elucidates a diverse pangenome and 15 lateral gene transfer events.</title>
        <authorList>
            <person name="Petersen C."/>
            <person name="Sorensen T."/>
            <person name="Nielsen M.R."/>
            <person name="Sondergaard T.E."/>
            <person name="Sorensen J.L."/>
            <person name="Fitzpatrick D.A."/>
            <person name="Frisvad J.C."/>
            <person name="Nielsen K.L."/>
        </authorList>
    </citation>
    <scope>NUCLEOTIDE SEQUENCE</scope>
    <source>
        <strain evidence="2">IBT 15450</strain>
    </source>
</reference>
<feature type="region of interest" description="Disordered" evidence="1">
    <location>
        <begin position="1"/>
        <end position="24"/>
    </location>
</feature>
<evidence type="ECO:0000313" key="2">
    <source>
        <dbReference type="EMBL" id="KAJ6050959.1"/>
    </source>
</evidence>
<name>A0AAD6IIZ9_PENCN</name>
<organism evidence="2 3">
    <name type="scientific">Penicillium canescens</name>
    <dbReference type="NCBI Taxonomy" id="5083"/>
    <lineage>
        <taxon>Eukaryota</taxon>
        <taxon>Fungi</taxon>
        <taxon>Dikarya</taxon>
        <taxon>Ascomycota</taxon>
        <taxon>Pezizomycotina</taxon>
        <taxon>Eurotiomycetes</taxon>
        <taxon>Eurotiomycetidae</taxon>
        <taxon>Eurotiales</taxon>
        <taxon>Aspergillaceae</taxon>
        <taxon>Penicillium</taxon>
    </lineage>
</organism>
<protein>
    <submittedName>
        <fullName evidence="2">Uncharacterized protein</fullName>
    </submittedName>
</protein>
<gene>
    <name evidence="2" type="ORF">N7460_001493</name>
</gene>
<dbReference type="AlphaFoldDB" id="A0AAD6IIZ9"/>
<proteinExistence type="predicted"/>
<comment type="caution">
    <text evidence="2">The sequence shown here is derived from an EMBL/GenBank/DDBJ whole genome shotgun (WGS) entry which is preliminary data.</text>
</comment>
<sequence length="181" mass="20383">MDKLEELQRKKPVLHAAEPNEPKELELLEAPPASVSQKALSLPRYTTTVKIYLLSTGRDPGSTCELRGWIVMFTDTGRPYRSINVDMPVSHDFSGDNNGRGTRVAEFTVTTLGKPASFAGFLMEEGFLPFVPDKVILNYFLDWDTAPLDWANGSEWMSRQVCKDDRNYACHIVWQVSPTIS</sequence>
<evidence type="ECO:0000313" key="3">
    <source>
        <dbReference type="Proteomes" id="UP001219568"/>
    </source>
</evidence>
<evidence type="ECO:0000256" key="1">
    <source>
        <dbReference type="SAM" id="MobiDB-lite"/>
    </source>
</evidence>
<reference evidence="2" key="2">
    <citation type="submission" date="2023-01" db="EMBL/GenBank/DDBJ databases">
        <authorList>
            <person name="Petersen C."/>
        </authorList>
    </citation>
    <scope>NUCLEOTIDE SEQUENCE</scope>
    <source>
        <strain evidence="2">IBT 15450</strain>
    </source>
</reference>